<evidence type="ECO:0000313" key="3">
    <source>
        <dbReference type="Proteomes" id="UP000000547"/>
    </source>
</evidence>
<dbReference type="PANTHER" id="PTHR43679:SF2">
    <property type="entry name" value="OCTANOYL-[GCVH]:PROTEIN N-OCTANOYLTRANSFERASE"/>
    <property type="match status" value="1"/>
</dbReference>
<dbReference type="SUPFAM" id="SSF55681">
    <property type="entry name" value="Class II aaRS and biotin synthetases"/>
    <property type="match status" value="1"/>
</dbReference>
<dbReference type="AlphaFoldDB" id="Q47ZM2"/>
<dbReference type="Proteomes" id="UP000000547">
    <property type="component" value="Chromosome"/>
</dbReference>
<organism evidence="2 3">
    <name type="scientific">Colwellia psychrerythraea (strain 34H / ATCC BAA-681)</name>
    <name type="common">Vibrio psychroerythus</name>
    <dbReference type="NCBI Taxonomy" id="167879"/>
    <lineage>
        <taxon>Bacteria</taxon>
        <taxon>Pseudomonadati</taxon>
        <taxon>Pseudomonadota</taxon>
        <taxon>Gammaproteobacteria</taxon>
        <taxon>Alteromonadales</taxon>
        <taxon>Colwelliaceae</taxon>
        <taxon>Colwellia</taxon>
    </lineage>
</organism>
<dbReference type="Pfam" id="PF21948">
    <property type="entry name" value="LplA-B_cat"/>
    <property type="match status" value="1"/>
</dbReference>
<sequence>MSISATQALEWEKQALAKVLIDQTPRFLIWEPVENVMVLPASNKWLATPQLTTHMAKLGWQIEQRKTGGSPVPQAPGVFNLSMVYPWPNEVEFSTTKSYQLLIDILELWLSNYGVSAETGEVKGAYCNGAFNLSINNKKFIGTAQKMRRTSAVNSNRKVGVLAHAFILINPKITNLVDAVNQCYRQSGHSEVFSREAMTSLTEHNGDANVNYNKLANDLHQSAQSVIDNYLAII</sequence>
<feature type="domain" description="BPL/LPL catalytic" evidence="1">
    <location>
        <begin position="19"/>
        <end position="214"/>
    </location>
</feature>
<dbReference type="EMBL" id="CP000083">
    <property type="protein sequence ID" value="AAZ26891.1"/>
    <property type="molecule type" value="Genomic_DNA"/>
</dbReference>
<dbReference type="InterPro" id="IPR050664">
    <property type="entry name" value="Octanoyltrans_LipM/LipL"/>
</dbReference>
<accession>Q47ZM2</accession>
<name>Q47ZM2_COLP3</name>
<dbReference type="STRING" id="167879.CPS_3049"/>
<proteinExistence type="predicted"/>
<evidence type="ECO:0000313" key="2">
    <source>
        <dbReference type="EMBL" id="AAZ26891.1"/>
    </source>
</evidence>
<dbReference type="InterPro" id="IPR004143">
    <property type="entry name" value="BPL_LPL_catalytic"/>
</dbReference>
<protein>
    <recommendedName>
        <fullName evidence="1">BPL/LPL catalytic domain-containing protein</fullName>
    </recommendedName>
</protein>
<dbReference type="KEGG" id="cps:CPS_3049"/>
<evidence type="ECO:0000259" key="1">
    <source>
        <dbReference type="PROSITE" id="PS51733"/>
    </source>
</evidence>
<reference evidence="2" key="1">
    <citation type="journal article" date="2005" name="Proc. Natl. Acad. Sci. U.S.A.">
        <title>The psychrophilic lifestyle as revealed by the genome sequence of Colwellia psychrerythraea 34H through genomic and proteomic analyses.</title>
        <authorList>
            <person name="Methe B.A."/>
            <person name="Nelson K.E."/>
            <person name="Deming J.W."/>
            <person name="Momen B."/>
            <person name="Melamud E."/>
            <person name="Zhang X."/>
            <person name="Moult J."/>
            <person name="Madupu R."/>
            <person name="Nelson W.C."/>
            <person name="Dodson R.J."/>
            <person name="Brinkac L.M."/>
            <person name="Daugherty S.C."/>
            <person name="Durkin A.S."/>
            <person name="DeBoy R.T."/>
            <person name="Kolonay J.F."/>
            <person name="Sullivan S.A."/>
            <person name="Zhou L."/>
            <person name="Davidsen T.M."/>
            <person name="Wu M."/>
            <person name="Huston A.L."/>
            <person name="Lewis M."/>
            <person name="Weaver B."/>
            <person name="Weidman J.F."/>
            <person name="Khouri H."/>
            <person name="Utterback T.R."/>
            <person name="Feldblyum T.V."/>
            <person name="Fraser C.M."/>
        </authorList>
    </citation>
    <scope>NUCLEOTIDE SEQUENCE [LARGE SCALE GENOMIC DNA]</scope>
    <source>
        <strain evidence="2">34H</strain>
    </source>
</reference>
<dbReference type="InterPro" id="IPR045864">
    <property type="entry name" value="aa-tRNA-synth_II/BPL/LPL"/>
</dbReference>
<gene>
    <name evidence="2" type="ordered locus">CPS_3049</name>
</gene>
<dbReference type="PROSITE" id="PS51733">
    <property type="entry name" value="BPL_LPL_CATALYTIC"/>
    <property type="match status" value="1"/>
</dbReference>
<dbReference type="Gene3D" id="3.30.930.10">
    <property type="entry name" value="Bira Bifunctional Protein, Domain 2"/>
    <property type="match status" value="1"/>
</dbReference>
<dbReference type="PANTHER" id="PTHR43679">
    <property type="entry name" value="OCTANOYLTRANSFERASE LIPM-RELATED"/>
    <property type="match status" value="1"/>
</dbReference>
<dbReference type="HOGENOM" id="CLU_084176_0_0_6"/>